<keyword evidence="8" id="KW-1185">Reference proteome</keyword>
<dbReference type="NCBIfam" id="TIGR00444">
    <property type="entry name" value="mazG"/>
    <property type="match status" value="1"/>
</dbReference>
<comment type="catalytic activity">
    <reaction evidence="1">
        <text>ATP + H2O = AMP + diphosphate + H(+)</text>
        <dbReference type="Rhea" id="RHEA:14245"/>
        <dbReference type="ChEBI" id="CHEBI:15377"/>
        <dbReference type="ChEBI" id="CHEBI:15378"/>
        <dbReference type="ChEBI" id="CHEBI:30616"/>
        <dbReference type="ChEBI" id="CHEBI:33019"/>
        <dbReference type="ChEBI" id="CHEBI:456215"/>
        <dbReference type="EC" id="3.6.1.8"/>
    </reaction>
</comment>
<sequence>MQALQRLLTIMESLRDPVSGCPWDIKQNFQSIVPHTIEEAYEVADAIAKGEPQAIKDELGDLLFQVVFYAQLGKEQQWFDFADIASTVSDKLERRHPHVFGSGDVADEEAVKEQWEAIKKQERAEKKNSSSVFDDIPANLPALLQAVKIQKRCRSVGFDWHDIKDVSAKVREEIEEVEEELQGTVEQNRVEEEVGDLLFAAVNLARHAKVNPENALRGANQKFMQRFRYIEQQVAAQDKAVDDYSLEQLENFWQLAKQR</sequence>
<dbReference type="GO" id="GO:0046081">
    <property type="term" value="P:dUTP catabolic process"/>
    <property type="evidence" value="ECO:0007669"/>
    <property type="project" value="TreeGrafter"/>
</dbReference>
<evidence type="ECO:0000256" key="2">
    <source>
        <dbReference type="ARBA" id="ARBA00061115"/>
    </source>
</evidence>
<evidence type="ECO:0000256" key="3">
    <source>
        <dbReference type="ARBA" id="ARBA00066372"/>
    </source>
</evidence>
<keyword evidence="5" id="KW-0175">Coiled coil</keyword>
<dbReference type="InterPro" id="IPR004518">
    <property type="entry name" value="MazG-like_dom"/>
</dbReference>
<dbReference type="Pfam" id="PF03819">
    <property type="entry name" value="MazG"/>
    <property type="match status" value="2"/>
</dbReference>
<dbReference type="RefSeq" id="WP_126802636.1">
    <property type="nucleotide sequence ID" value="NZ_PIPL01000001.1"/>
</dbReference>
<feature type="coiled-coil region" evidence="5">
    <location>
        <begin position="167"/>
        <end position="194"/>
    </location>
</feature>
<dbReference type="GO" id="GO:0046076">
    <property type="term" value="P:dTTP catabolic process"/>
    <property type="evidence" value="ECO:0007669"/>
    <property type="project" value="TreeGrafter"/>
</dbReference>
<dbReference type="PANTHER" id="PTHR30522:SF0">
    <property type="entry name" value="NUCLEOSIDE TRIPHOSPHATE PYROPHOSPHOHYDROLASE"/>
    <property type="match status" value="1"/>
</dbReference>
<dbReference type="SUPFAM" id="SSF101386">
    <property type="entry name" value="all-alpha NTP pyrophosphatases"/>
    <property type="match status" value="2"/>
</dbReference>
<feature type="domain" description="NTP pyrophosphohydrolase MazG-like" evidence="6">
    <location>
        <begin position="168"/>
        <end position="226"/>
    </location>
</feature>
<dbReference type="GO" id="GO:0046047">
    <property type="term" value="P:TTP catabolic process"/>
    <property type="evidence" value="ECO:0007669"/>
    <property type="project" value="TreeGrafter"/>
</dbReference>
<dbReference type="Proteomes" id="UP000288293">
    <property type="component" value="Unassembled WGS sequence"/>
</dbReference>
<dbReference type="EMBL" id="PIPL01000001">
    <property type="protein sequence ID" value="RUO25818.1"/>
    <property type="molecule type" value="Genomic_DNA"/>
</dbReference>
<dbReference type="NCBIfam" id="NF007113">
    <property type="entry name" value="PRK09562.1"/>
    <property type="match status" value="1"/>
</dbReference>
<proteinExistence type="inferred from homology"/>
<organism evidence="7 8">
    <name type="scientific">Aliidiomarina minuta</name>
    <dbReference type="NCBI Taxonomy" id="880057"/>
    <lineage>
        <taxon>Bacteria</taxon>
        <taxon>Pseudomonadati</taxon>
        <taxon>Pseudomonadota</taxon>
        <taxon>Gammaproteobacteria</taxon>
        <taxon>Alteromonadales</taxon>
        <taxon>Idiomarinaceae</taxon>
        <taxon>Aliidiomarina</taxon>
    </lineage>
</organism>
<dbReference type="Gene3D" id="1.10.287.1080">
    <property type="entry name" value="MazG-like"/>
    <property type="match status" value="2"/>
</dbReference>
<gene>
    <name evidence="7" type="ORF">CWE09_03555</name>
</gene>
<evidence type="ECO:0000256" key="1">
    <source>
        <dbReference type="ARBA" id="ARBA00052141"/>
    </source>
</evidence>
<dbReference type="CDD" id="cd11529">
    <property type="entry name" value="NTP-PPase_MazG_Cterm"/>
    <property type="match status" value="1"/>
</dbReference>
<dbReference type="InterPro" id="IPR011551">
    <property type="entry name" value="NTP_PyrPHydrolase_MazG"/>
</dbReference>
<dbReference type="PANTHER" id="PTHR30522">
    <property type="entry name" value="NUCLEOSIDE TRIPHOSPHATE PYROPHOSPHOHYDROLASE"/>
    <property type="match status" value="1"/>
</dbReference>
<dbReference type="EC" id="3.6.1.8" evidence="3"/>
<dbReference type="GO" id="GO:0046052">
    <property type="term" value="P:UTP catabolic process"/>
    <property type="evidence" value="ECO:0007669"/>
    <property type="project" value="TreeGrafter"/>
</dbReference>
<evidence type="ECO:0000256" key="4">
    <source>
        <dbReference type="ARBA" id="ARBA00074799"/>
    </source>
</evidence>
<evidence type="ECO:0000259" key="6">
    <source>
        <dbReference type="Pfam" id="PF03819"/>
    </source>
</evidence>
<dbReference type="GO" id="GO:0006950">
    <property type="term" value="P:response to stress"/>
    <property type="evidence" value="ECO:0007669"/>
    <property type="project" value="UniProtKB-ARBA"/>
</dbReference>
<dbReference type="AlphaFoldDB" id="A0A432W6X5"/>
<dbReference type="GO" id="GO:0047693">
    <property type="term" value="F:ATP diphosphatase activity"/>
    <property type="evidence" value="ECO:0007669"/>
    <property type="project" value="UniProtKB-EC"/>
</dbReference>
<dbReference type="GO" id="GO:0046061">
    <property type="term" value="P:dATP catabolic process"/>
    <property type="evidence" value="ECO:0007669"/>
    <property type="project" value="TreeGrafter"/>
</dbReference>
<dbReference type="CDD" id="cd11528">
    <property type="entry name" value="NTP-PPase_MazG_Nterm"/>
    <property type="match status" value="1"/>
</dbReference>
<dbReference type="FunFam" id="1.10.287.1080:FF:000003">
    <property type="entry name" value="Nucleoside triphosphate pyrophosphohydrolase"/>
    <property type="match status" value="1"/>
</dbReference>
<evidence type="ECO:0000313" key="7">
    <source>
        <dbReference type="EMBL" id="RUO25818.1"/>
    </source>
</evidence>
<protein>
    <recommendedName>
        <fullName evidence="4">Nucleoside triphosphate pyrophosphohydrolase</fullName>
        <ecNumber evidence="3">3.6.1.8</ecNumber>
    </recommendedName>
</protein>
<dbReference type="InterPro" id="IPR048015">
    <property type="entry name" value="NTP-PPase_MazG-like_N"/>
</dbReference>
<dbReference type="GO" id="GO:0006203">
    <property type="term" value="P:dGTP catabolic process"/>
    <property type="evidence" value="ECO:0007669"/>
    <property type="project" value="TreeGrafter"/>
</dbReference>
<comment type="caution">
    <text evidence="7">The sequence shown here is derived from an EMBL/GenBank/DDBJ whole genome shotgun (WGS) entry which is preliminary data.</text>
</comment>
<dbReference type="InterPro" id="IPR048011">
    <property type="entry name" value="NTP-PPase_MazG-like_C"/>
</dbReference>
<dbReference type="OrthoDB" id="9808939at2"/>
<name>A0A432W6X5_9GAMM</name>
<evidence type="ECO:0000313" key="8">
    <source>
        <dbReference type="Proteomes" id="UP000288293"/>
    </source>
</evidence>
<dbReference type="FunFam" id="1.10.287.1080:FF:000001">
    <property type="entry name" value="Nucleoside triphosphate pyrophosphohydrolase"/>
    <property type="match status" value="1"/>
</dbReference>
<comment type="similarity">
    <text evidence="2">Belongs to the nucleoside triphosphate pyrophosphohydrolase family.</text>
</comment>
<feature type="domain" description="NTP pyrophosphohydrolase MazG-like" evidence="6">
    <location>
        <begin position="27"/>
        <end position="100"/>
    </location>
</feature>
<accession>A0A432W6X5</accession>
<keyword evidence="7" id="KW-0378">Hydrolase</keyword>
<evidence type="ECO:0000256" key="5">
    <source>
        <dbReference type="SAM" id="Coils"/>
    </source>
</evidence>
<reference evidence="7 8" key="1">
    <citation type="journal article" date="2011" name="Front. Microbiol.">
        <title>Genomic signatures of strain selection and enhancement in Bacillus atrophaeus var. globigii, a historical biowarfare simulant.</title>
        <authorList>
            <person name="Gibbons H.S."/>
            <person name="Broomall S.M."/>
            <person name="McNew L.A."/>
            <person name="Daligault H."/>
            <person name="Chapman C."/>
            <person name="Bruce D."/>
            <person name="Karavis M."/>
            <person name="Krepps M."/>
            <person name="McGregor P.A."/>
            <person name="Hong C."/>
            <person name="Park K.H."/>
            <person name="Akmal A."/>
            <person name="Feldman A."/>
            <person name="Lin J.S."/>
            <person name="Chang W.E."/>
            <person name="Higgs B.W."/>
            <person name="Demirev P."/>
            <person name="Lindquist J."/>
            <person name="Liem A."/>
            <person name="Fochler E."/>
            <person name="Read T.D."/>
            <person name="Tapia R."/>
            <person name="Johnson S."/>
            <person name="Bishop-Lilly K.A."/>
            <person name="Detter C."/>
            <person name="Han C."/>
            <person name="Sozhamannan S."/>
            <person name="Rosenzweig C.N."/>
            <person name="Skowronski E.W."/>
        </authorList>
    </citation>
    <scope>NUCLEOTIDE SEQUENCE [LARGE SCALE GENOMIC DNA]</scope>
    <source>
        <strain evidence="7 8">MLST1</strain>
    </source>
</reference>